<evidence type="ECO:0000313" key="17">
    <source>
        <dbReference type="EMBL" id="MED4401513.1"/>
    </source>
</evidence>
<evidence type="ECO:0000256" key="8">
    <source>
        <dbReference type="ARBA" id="ARBA00022927"/>
    </source>
</evidence>
<dbReference type="Gene3D" id="3.40.50.300">
    <property type="entry name" value="P-loop containing nucleotide triphosphate hydrolases"/>
    <property type="match status" value="1"/>
</dbReference>
<dbReference type="Proteomes" id="UP001342826">
    <property type="component" value="Unassembled WGS sequence"/>
</dbReference>
<dbReference type="InterPro" id="IPR020006">
    <property type="entry name" value="FlhF"/>
</dbReference>
<evidence type="ECO:0000259" key="15">
    <source>
        <dbReference type="SMART" id="SM00382"/>
    </source>
</evidence>
<comment type="similarity">
    <text evidence="2">Belongs to the GTP-binding SRP family.</text>
</comment>
<comment type="subcellular location">
    <subcellularLocation>
        <location evidence="1">Cell membrane</location>
        <topology evidence="1">Peripheral membrane protein</topology>
        <orientation evidence="1">Cytoplasmic side</orientation>
    </subcellularLocation>
</comment>
<comment type="function">
    <text evidence="12">Necessary for flagellar biosynthesis. May be involved in translocation of the flagellum.</text>
</comment>
<name>A0ABU6NWL1_9BACI</name>
<dbReference type="Pfam" id="PF00448">
    <property type="entry name" value="SRP54"/>
    <property type="match status" value="1"/>
</dbReference>
<proteinExistence type="inferred from homology"/>
<evidence type="ECO:0000256" key="14">
    <source>
        <dbReference type="SAM" id="MobiDB-lite"/>
    </source>
</evidence>
<evidence type="ECO:0000256" key="11">
    <source>
        <dbReference type="ARBA" id="ARBA00023225"/>
    </source>
</evidence>
<feature type="compositionally biased region" description="Basic and acidic residues" evidence="14">
    <location>
        <begin position="64"/>
        <end position="84"/>
    </location>
</feature>
<dbReference type="Gene3D" id="1.20.120.1380">
    <property type="entry name" value="Flagellar FlhF biosynthesis protein, N domain"/>
    <property type="match status" value="1"/>
</dbReference>
<feature type="region of interest" description="Disordered" evidence="14">
    <location>
        <begin position="62"/>
        <end position="84"/>
    </location>
</feature>
<protein>
    <recommendedName>
        <fullName evidence="3 13">Flagellar biosynthesis protein FlhF</fullName>
    </recommendedName>
</protein>
<evidence type="ECO:0000256" key="1">
    <source>
        <dbReference type="ARBA" id="ARBA00004413"/>
    </source>
</evidence>
<accession>A0ABU6NWL1</accession>
<dbReference type="InterPro" id="IPR047040">
    <property type="entry name" value="FlhF__GTPase_dom"/>
</dbReference>
<evidence type="ECO:0000313" key="18">
    <source>
        <dbReference type="Proteomes" id="UP001342826"/>
    </source>
</evidence>
<evidence type="ECO:0000256" key="3">
    <source>
        <dbReference type="ARBA" id="ARBA00014919"/>
    </source>
</evidence>
<dbReference type="EMBL" id="JARTFS010000006">
    <property type="protein sequence ID" value="MED4401513.1"/>
    <property type="molecule type" value="Genomic_DNA"/>
</dbReference>
<evidence type="ECO:0000259" key="16">
    <source>
        <dbReference type="SMART" id="SM00962"/>
    </source>
</evidence>
<evidence type="ECO:0000256" key="10">
    <source>
        <dbReference type="ARBA" id="ARBA00023136"/>
    </source>
</evidence>
<dbReference type="CDD" id="cd17873">
    <property type="entry name" value="FlhF"/>
    <property type="match status" value="1"/>
</dbReference>
<evidence type="ECO:0000256" key="7">
    <source>
        <dbReference type="ARBA" id="ARBA00022795"/>
    </source>
</evidence>
<comment type="caution">
    <text evidence="17">The sequence shown here is derived from an EMBL/GenBank/DDBJ whole genome shotgun (WGS) entry which is preliminary data.</text>
</comment>
<dbReference type="PANTHER" id="PTHR43134:SF3">
    <property type="entry name" value="FLAGELLAR BIOSYNTHESIS PROTEIN FLHF"/>
    <property type="match status" value="1"/>
</dbReference>
<dbReference type="NCBIfam" id="TIGR03499">
    <property type="entry name" value="FlhF"/>
    <property type="match status" value="1"/>
</dbReference>
<feature type="domain" description="AAA+ ATPase" evidence="15">
    <location>
        <begin position="181"/>
        <end position="321"/>
    </location>
</feature>
<keyword evidence="17" id="KW-0969">Cilium</keyword>
<evidence type="ECO:0000256" key="9">
    <source>
        <dbReference type="ARBA" id="ARBA00023134"/>
    </source>
</evidence>
<keyword evidence="7" id="KW-1005">Bacterial flagellum biogenesis</keyword>
<evidence type="ECO:0000256" key="2">
    <source>
        <dbReference type="ARBA" id="ARBA00008531"/>
    </source>
</evidence>
<keyword evidence="17" id="KW-0966">Cell projection</keyword>
<evidence type="ECO:0000256" key="4">
    <source>
        <dbReference type="ARBA" id="ARBA00022448"/>
    </source>
</evidence>
<dbReference type="InterPro" id="IPR027417">
    <property type="entry name" value="P-loop_NTPase"/>
</dbReference>
<dbReference type="RefSeq" id="WP_328015147.1">
    <property type="nucleotide sequence ID" value="NZ_JARTFS010000006.1"/>
</dbReference>
<gene>
    <name evidence="17" type="primary">flhF</name>
    <name evidence="17" type="ORF">P9271_09325</name>
</gene>
<keyword evidence="4" id="KW-0813">Transport</keyword>
<reference evidence="17 18" key="1">
    <citation type="submission" date="2023-03" db="EMBL/GenBank/DDBJ databases">
        <title>Bacillus Genome Sequencing.</title>
        <authorList>
            <person name="Dunlap C."/>
        </authorList>
    </citation>
    <scope>NUCLEOTIDE SEQUENCE [LARGE SCALE GENOMIC DNA]</scope>
    <source>
        <strain evidence="17 18">NRS-1717</strain>
    </source>
</reference>
<evidence type="ECO:0000256" key="13">
    <source>
        <dbReference type="NCBIfam" id="TIGR03499"/>
    </source>
</evidence>
<evidence type="ECO:0000256" key="6">
    <source>
        <dbReference type="ARBA" id="ARBA00022741"/>
    </source>
</evidence>
<dbReference type="InterPro" id="IPR003593">
    <property type="entry name" value="AAA+_ATPase"/>
</dbReference>
<dbReference type="SMART" id="SM00962">
    <property type="entry name" value="SRP54"/>
    <property type="match status" value="1"/>
</dbReference>
<sequence>MRMKKYIAPTMQDAMKRIRSELGNEAVILNSKVIHTGGFLGLFMKKKIEVIAALDPDVPAPSLKKKEPSKVQVEKKQKEQPVKPKEIDQNVAKELQELKGMVQSISSAEQSKFYPEGLQKINELFIQKDISQSLRGEILSSLLVNYYEAVHNRSEEVLLQKAKDLLLEKISPLEFGGITYEKKYINVVGPTGVGKTTTLAKLAAECMLQKEKTVAFITTDTFRIAAIDQLKTYAKILDAPIEVCYTVEDFRAAKANLAAYDYIFIDTAGRNFLNSEYVNDLKEIVDFNHEIETYLVLAATAKLPDMLKIFEQFSIININKLIITKLDETSSLGSLLSLMLDTKKGIAYTTHGQNVPDDIKAASKDQLLDEILEL</sequence>
<dbReference type="SMART" id="SM00382">
    <property type="entry name" value="AAA"/>
    <property type="match status" value="1"/>
</dbReference>
<keyword evidence="5" id="KW-1003">Cell membrane</keyword>
<keyword evidence="8" id="KW-0653">Protein transport</keyword>
<dbReference type="InterPro" id="IPR000897">
    <property type="entry name" value="SRP54_GTPase_dom"/>
</dbReference>
<keyword evidence="9" id="KW-0342">GTP-binding</keyword>
<evidence type="ECO:0000256" key="12">
    <source>
        <dbReference type="ARBA" id="ARBA00025337"/>
    </source>
</evidence>
<dbReference type="SUPFAM" id="SSF52540">
    <property type="entry name" value="P-loop containing nucleoside triphosphate hydrolases"/>
    <property type="match status" value="1"/>
</dbReference>
<keyword evidence="6" id="KW-0547">Nucleotide-binding</keyword>
<feature type="domain" description="SRP54-type proteins GTP-binding" evidence="16">
    <location>
        <begin position="182"/>
        <end position="373"/>
    </location>
</feature>
<evidence type="ECO:0000256" key="5">
    <source>
        <dbReference type="ARBA" id="ARBA00022475"/>
    </source>
</evidence>
<organism evidence="17 18">
    <name type="scientific">Metabacillus fastidiosus</name>
    <dbReference type="NCBI Taxonomy" id="1458"/>
    <lineage>
        <taxon>Bacteria</taxon>
        <taxon>Bacillati</taxon>
        <taxon>Bacillota</taxon>
        <taxon>Bacilli</taxon>
        <taxon>Bacillales</taxon>
        <taxon>Bacillaceae</taxon>
        <taxon>Metabacillus</taxon>
    </lineage>
</organism>
<dbReference type="PANTHER" id="PTHR43134">
    <property type="entry name" value="SIGNAL RECOGNITION PARTICLE RECEPTOR SUBUNIT ALPHA"/>
    <property type="match status" value="1"/>
</dbReference>
<keyword evidence="10" id="KW-0472">Membrane</keyword>
<keyword evidence="17" id="KW-0282">Flagellum</keyword>
<keyword evidence="18" id="KW-1185">Reference proteome</keyword>
<keyword evidence="11" id="KW-1006">Bacterial flagellum protein export</keyword>